<evidence type="ECO:0000313" key="7">
    <source>
        <dbReference type="EMBL" id="RHY08903.1"/>
    </source>
</evidence>
<evidence type="ECO:0000256" key="2">
    <source>
        <dbReference type="ARBA" id="ARBA00022491"/>
    </source>
</evidence>
<dbReference type="SMART" id="SM01401">
    <property type="entry name" value="Sds3"/>
    <property type="match status" value="1"/>
</dbReference>
<dbReference type="VEuPathDB" id="FungiDB:H257_09155"/>
<reference evidence="9 10" key="1">
    <citation type="submission" date="2018-08" db="EMBL/GenBank/DDBJ databases">
        <title>Aphanomyces genome sequencing and annotation.</title>
        <authorList>
            <person name="Minardi D."/>
            <person name="Oidtmann B."/>
            <person name="Van Der Giezen M."/>
            <person name="Studholme D.J."/>
        </authorList>
    </citation>
    <scope>NUCLEOTIDE SEQUENCE [LARGE SCALE GENOMIC DNA]</scope>
    <source>
        <strain evidence="7 9">Kv</strain>
        <strain evidence="8 10">Yx</strain>
    </source>
</reference>
<dbReference type="Pfam" id="PF08598">
    <property type="entry name" value="Sds3"/>
    <property type="match status" value="1"/>
</dbReference>
<dbReference type="EMBL" id="QUTA01001526">
    <property type="protein sequence ID" value="RHY32317.1"/>
    <property type="molecule type" value="Genomic_DNA"/>
</dbReference>
<dbReference type="Proteomes" id="UP000266239">
    <property type="component" value="Unassembled WGS sequence"/>
</dbReference>
<feature type="coiled-coil region" evidence="6">
    <location>
        <begin position="175"/>
        <end position="202"/>
    </location>
</feature>
<evidence type="ECO:0000256" key="6">
    <source>
        <dbReference type="SAM" id="Coils"/>
    </source>
</evidence>
<protein>
    <submittedName>
        <fullName evidence="7">Uncharacterized protein</fullName>
    </submittedName>
</protein>
<evidence type="ECO:0000256" key="4">
    <source>
        <dbReference type="ARBA" id="ARBA00023163"/>
    </source>
</evidence>
<keyword evidence="3" id="KW-0805">Transcription regulation</keyword>
<comment type="subcellular location">
    <subcellularLocation>
        <location evidence="1">Nucleus</location>
    </subcellularLocation>
</comment>
<dbReference type="InterPro" id="IPR013907">
    <property type="entry name" value="Sds3"/>
</dbReference>
<dbReference type="AlphaFoldDB" id="A0A397ALY5"/>
<comment type="caution">
    <text evidence="7">The sequence shown here is derived from an EMBL/GenBank/DDBJ whole genome shotgun (WGS) entry which is preliminary data.</text>
</comment>
<evidence type="ECO:0000313" key="10">
    <source>
        <dbReference type="Proteomes" id="UP000266239"/>
    </source>
</evidence>
<evidence type="ECO:0000256" key="1">
    <source>
        <dbReference type="ARBA" id="ARBA00004123"/>
    </source>
</evidence>
<evidence type="ECO:0000256" key="5">
    <source>
        <dbReference type="ARBA" id="ARBA00023242"/>
    </source>
</evidence>
<keyword evidence="5" id="KW-0539">Nucleus</keyword>
<organism evidence="7 9">
    <name type="scientific">Aphanomyces astaci</name>
    <name type="common">Crayfish plague agent</name>
    <dbReference type="NCBI Taxonomy" id="112090"/>
    <lineage>
        <taxon>Eukaryota</taxon>
        <taxon>Sar</taxon>
        <taxon>Stramenopiles</taxon>
        <taxon>Oomycota</taxon>
        <taxon>Saprolegniomycetes</taxon>
        <taxon>Saprolegniales</taxon>
        <taxon>Verrucalvaceae</taxon>
        <taxon>Aphanomyces</taxon>
    </lineage>
</organism>
<evidence type="ECO:0000313" key="9">
    <source>
        <dbReference type="Proteomes" id="UP000265427"/>
    </source>
</evidence>
<dbReference type="GO" id="GO:0010468">
    <property type="term" value="P:regulation of gene expression"/>
    <property type="evidence" value="ECO:0007669"/>
    <property type="project" value="UniProtKB-ARBA"/>
</dbReference>
<accession>A0A397ALY5</accession>
<keyword evidence="4" id="KW-0804">Transcription</keyword>
<gene>
    <name evidence="8" type="ORF">DYB25_006510</name>
    <name evidence="7" type="ORF">DYB36_007818</name>
</gene>
<dbReference type="Proteomes" id="UP000265427">
    <property type="component" value="Unassembled WGS sequence"/>
</dbReference>
<proteinExistence type="predicted"/>
<name>A0A397ALY5_APHAT</name>
<dbReference type="EMBL" id="QUSZ01005628">
    <property type="protein sequence ID" value="RHY08903.1"/>
    <property type="molecule type" value="Genomic_DNA"/>
</dbReference>
<evidence type="ECO:0000256" key="3">
    <source>
        <dbReference type="ARBA" id="ARBA00023015"/>
    </source>
</evidence>
<sequence length="308" mass="34437">MGPSAHVASKRQKLLAEQAMLQQSLVLLEADTHEDLVSRLVPLASERVRAIAKAETMSAHLMNSANVIYVYECEEAEKEYELSCSKLKHDMLEEIRLEMERVKEQKRSGVGSASYNKAALALQRQTNMRKTRSSKKPTARSLASLGFAEDWARPAAKRLTTVFTPLHKTLSATEIADDVELMESLERTFDEAEEAVRRRKASSTSPVADQTSVFARFVRGKVLYRDMVLQEDDHIHVTKFVVPPATSSATEQQQPNEAPVVEYNAIVCDLTSAEIFVLKENGKYTRLLVQDLRNGSVVIDPADGDENE</sequence>
<evidence type="ECO:0000313" key="8">
    <source>
        <dbReference type="EMBL" id="RHY32317.1"/>
    </source>
</evidence>
<keyword evidence="2" id="KW-0678">Repressor</keyword>
<dbReference type="GO" id="GO:0005654">
    <property type="term" value="C:nucleoplasm"/>
    <property type="evidence" value="ECO:0007669"/>
    <property type="project" value="UniProtKB-ARBA"/>
</dbReference>
<keyword evidence="6" id="KW-0175">Coiled coil</keyword>